<evidence type="ECO:0000313" key="2">
    <source>
        <dbReference type="EMBL" id="AZA85304.1"/>
    </source>
</evidence>
<dbReference type="Pfam" id="PF07883">
    <property type="entry name" value="Cupin_2"/>
    <property type="match status" value="1"/>
</dbReference>
<protein>
    <submittedName>
        <fullName evidence="2">Cupin domain-containing protein</fullName>
    </submittedName>
</protein>
<name>A0AAD0YAM6_9FLAO</name>
<dbReference type="EMBL" id="CP033915">
    <property type="protein sequence ID" value="AZA85304.1"/>
    <property type="molecule type" value="Genomic_DNA"/>
</dbReference>
<evidence type="ECO:0000259" key="1">
    <source>
        <dbReference type="Pfam" id="PF07883"/>
    </source>
</evidence>
<keyword evidence="5" id="KW-1185">Reference proteome</keyword>
<sequence length="137" mass="15367">MKNLLLITTTLFAAKISAQNVQLFTLKQLPAKPVNELLTRGMISGEQGTIGYFTYKKGAVVPTHHHSNEQYSLITKGSVKVKILDKEYIVKAGDGIIIPPNVPHSFTALEDDTIDIDFFSPARKDWIEGKDNYYQKK</sequence>
<dbReference type="EMBL" id="CP033912">
    <property type="protein sequence ID" value="AZA97409.1"/>
    <property type="molecule type" value="Genomic_DNA"/>
</dbReference>
<accession>A0AAD0YAM6</accession>
<dbReference type="PANTHER" id="PTHR40112:SF1">
    <property type="entry name" value="H2HPP ISOMERASE"/>
    <property type="match status" value="1"/>
</dbReference>
<reference evidence="4 5" key="1">
    <citation type="submission" date="2018-11" db="EMBL/GenBank/DDBJ databases">
        <title>Proposal to divide the Flavobacteriaceae and reorganize its genera based on Amino Acid Identity values calculated from whole genome sequences.</title>
        <authorList>
            <person name="Nicholson A.C."/>
            <person name="Gulvik C.A."/>
            <person name="Whitney A.M."/>
            <person name="Humrighouse B.W."/>
            <person name="Bell M."/>
            <person name="Holmes B."/>
            <person name="Steigerwalt A.G."/>
            <person name="Villarma A."/>
            <person name="Sheth M."/>
            <person name="Batra D."/>
            <person name="Pryor J."/>
            <person name="Bernardet J.-F."/>
            <person name="Hugo C."/>
            <person name="Kampfer P."/>
            <person name="Newman J."/>
            <person name="McQuiston J.R."/>
        </authorList>
    </citation>
    <scope>NUCLEOTIDE SEQUENCE [LARGE SCALE GENOMIC DNA]</scope>
    <source>
        <strain evidence="2 4">G0207</strain>
        <strain evidence="3 5">H5143</strain>
    </source>
</reference>
<dbReference type="RefSeq" id="WP_123853285.1">
    <property type="nucleotide sequence ID" value="NZ_CP033912.1"/>
</dbReference>
<dbReference type="InterPro" id="IPR014710">
    <property type="entry name" value="RmlC-like_jellyroll"/>
</dbReference>
<dbReference type="PANTHER" id="PTHR40112">
    <property type="entry name" value="H2HPP ISOMERASE"/>
    <property type="match status" value="1"/>
</dbReference>
<dbReference type="Gene3D" id="2.60.120.10">
    <property type="entry name" value="Jelly Rolls"/>
    <property type="match status" value="1"/>
</dbReference>
<dbReference type="InterPro" id="IPR052535">
    <property type="entry name" value="Bacilysin_H2HPP_isomerase"/>
</dbReference>
<gene>
    <name evidence="2" type="ORF">EG349_00075</name>
    <name evidence="3" type="ORF">EG353_18550</name>
</gene>
<dbReference type="Proteomes" id="UP000274073">
    <property type="component" value="Chromosome"/>
</dbReference>
<dbReference type="Proteomes" id="UP000281741">
    <property type="component" value="Chromosome"/>
</dbReference>
<dbReference type="SUPFAM" id="SSF51182">
    <property type="entry name" value="RmlC-like cupins"/>
    <property type="match status" value="1"/>
</dbReference>
<evidence type="ECO:0000313" key="5">
    <source>
        <dbReference type="Proteomes" id="UP000281741"/>
    </source>
</evidence>
<organism evidence="2 4">
    <name type="scientific">Chryseobacterium shandongense</name>
    <dbReference type="NCBI Taxonomy" id="1493872"/>
    <lineage>
        <taxon>Bacteria</taxon>
        <taxon>Pseudomonadati</taxon>
        <taxon>Bacteroidota</taxon>
        <taxon>Flavobacteriia</taxon>
        <taxon>Flavobacteriales</taxon>
        <taxon>Weeksellaceae</taxon>
        <taxon>Chryseobacterium group</taxon>
        <taxon>Chryseobacterium</taxon>
    </lineage>
</organism>
<dbReference type="CDD" id="cd02238">
    <property type="entry name" value="cupin_KdgF"/>
    <property type="match status" value="1"/>
</dbReference>
<evidence type="ECO:0000313" key="4">
    <source>
        <dbReference type="Proteomes" id="UP000274073"/>
    </source>
</evidence>
<proteinExistence type="predicted"/>
<dbReference type="InterPro" id="IPR013096">
    <property type="entry name" value="Cupin_2"/>
</dbReference>
<dbReference type="AlphaFoldDB" id="A0AAD0YAM6"/>
<evidence type="ECO:0000313" key="3">
    <source>
        <dbReference type="EMBL" id="AZA97409.1"/>
    </source>
</evidence>
<dbReference type="InterPro" id="IPR011051">
    <property type="entry name" value="RmlC_Cupin_sf"/>
</dbReference>
<feature type="domain" description="Cupin type-2" evidence="1">
    <location>
        <begin position="52"/>
        <end position="112"/>
    </location>
</feature>